<dbReference type="Proteomes" id="UP000578531">
    <property type="component" value="Unassembled WGS sequence"/>
</dbReference>
<dbReference type="EMBL" id="JACCJC010000002">
    <property type="protein sequence ID" value="KAF6241273.1"/>
    <property type="molecule type" value="Genomic_DNA"/>
</dbReference>
<proteinExistence type="predicted"/>
<gene>
    <name evidence="1" type="ORF">HO173_001068</name>
</gene>
<keyword evidence="2" id="KW-1185">Reference proteome</keyword>
<protein>
    <submittedName>
        <fullName evidence="1">Uncharacterized protein</fullName>
    </submittedName>
</protein>
<reference evidence="1 2" key="1">
    <citation type="journal article" date="2020" name="Genomics">
        <title>Complete, high-quality genomes from long-read metagenomic sequencing of two wolf lichen thalli reveals enigmatic genome architecture.</title>
        <authorList>
            <person name="McKenzie S.K."/>
            <person name="Walston R.F."/>
            <person name="Allen J.L."/>
        </authorList>
    </citation>
    <scope>NUCLEOTIDE SEQUENCE [LARGE SCALE GENOMIC DNA]</scope>
    <source>
        <strain evidence="1">WasteWater2</strain>
    </source>
</reference>
<evidence type="ECO:0000313" key="2">
    <source>
        <dbReference type="Proteomes" id="UP000578531"/>
    </source>
</evidence>
<accession>A0A8H6G6C1</accession>
<comment type="caution">
    <text evidence="1">The sequence shown here is derived from an EMBL/GenBank/DDBJ whole genome shotgun (WGS) entry which is preliminary data.</text>
</comment>
<organism evidence="1 2">
    <name type="scientific">Letharia columbiana</name>
    <dbReference type="NCBI Taxonomy" id="112416"/>
    <lineage>
        <taxon>Eukaryota</taxon>
        <taxon>Fungi</taxon>
        <taxon>Dikarya</taxon>
        <taxon>Ascomycota</taxon>
        <taxon>Pezizomycotina</taxon>
        <taxon>Lecanoromycetes</taxon>
        <taxon>OSLEUM clade</taxon>
        <taxon>Lecanoromycetidae</taxon>
        <taxon>Lecanorales</taxon>
        <taxon>Lecanorineae</taxon>
        <taxon>Parmeliaceae</taxon>
        <taxon>Letharia</taxon>
    </lineage>
</organism>
<name>A0A8H6G6C1_9LECA</name>
<dbReference type="AlphaFoldDB" id="A0A8H6G6C1"/>
<sequence length="142" mass="16602">MSRLRLEKKEQIAVFLGFFVIREETFLQICGIFEMVRDLVLLFAILAQSQLRYSRIKISNILFEYNAVEYLFDCRAERPSLEETVFWREIGTWDEEEDVDARERCGIIATDILLLTLEVDFAMRAGFRDVAQRRLVGVVALA</sequence>
<dbReference type="GeneID" id="59282746"/>
<evidence type="ECO:0000313" key="1">
    <source>
        <dbReference type="EMBL" id="KAF6241273.1"/>
    </source>
</evidence>
<dbReference type="RefSeq" id="XP_037170521.1">
    <property type="nucleotide sequence ID" value="XM_037303014.1"/>
</dbReference>